<reference evidence="4" key="1">
    <citation type="journal article" date="2019" name="Int. J. Syst. Evol. Microbiol.">
        <title>The Global Catalogue of Microorganisms (GCM) 10K type strain sequencing project: providing services to taxonomists for standard genome sequencing and annotation.</title>
        <authorList>
            <consortium name="The Broad Institute Genomics Platform"/>
            <consortium name="The Broad Institute Genome Sequencing Center for Infectious Disease"/>
            <person name="Wu L."/>
            <person name="Ma J."/>
        </authorList>
    </citation>
    <scope>NUCLEOTIDE SEQUENCE [LARGE SCALE GENOMIC DNA]</scope>
    <source>
        <strain evidence="4">CGMCC 4.1622</strain>
    </source>
</reference>
<organism evidence="3 4">
    <name type="scientific">Kitasatospora cinereorecta</name>
    <dbReference type="NCBI Taxonomy" id="285560"/>
    <lineage>
        <taxon>Bacteria</taxon>
        <taxon>Bacillati</taxon>
        <taxon>Actinomycetota</taxon>
        <taxon>Actinomycetes</taxon>
        <taxon>Kitasatosporales</taxon>
        <taxon>Streptomycetaceae</taxon>
        <taxon>Kitasatospora</taxon>
    </lineage>
</organism>
<evidence type="ECO:0000256" key="1">
    <source>
        <dbReference type="SAM" id="MobiDB-lite"/>
    </source>
</evidence>
<evidence type="ECO:0000313" key="4">
    <source>
        <dbReference type="Proteomes" id="UP001596066"/>
    </source>
</evidence>
<feature type="compositionally biased region" description="Polar residues" evidence="1">
    <location>
        <begin position="45"/>
        <end position="61"/>
    </location>
</feature>
<evidence type="ECO:0000256" key="2">
    <source>
        <dbReference type="SAM" id="SignalP"/>
    </source>
</evidence>
<dbReference type="EMBL" id="JBHSOC010000014">
    <property type="protein sequence ID" value="MFC5641746.1"/>
    <property type="molecule type" value="Genomic_DNA"/>
</dbReference>
<gene>
    <name evidence="3" type="ORF">ACFPZF_10320</name>
</gene>
<accession>A0ABW0VCE6</accession>
<sequence length="991" mass="103601">MVLSTALGRRIASGTAALALAVLPAVLGLQPAAAAAASGPPTPTDLNTSGSFADSFTQGTELDTDPMYGLNVGLDRREQDGTARQISYTRVSGRWDTAVPPAPWHVQTSHPQHPNKLLFSLGHSAVMLDAPALADESGHYTVSTTVDPVEGDTTGADWASIMLSRSHRSTGYVTNADVDLGLTVSSGGKLALFHGGGGEVPFWTGRVTPGPGPFAVSLTVSTGADRLVSLTVDGTRFDVTAPAGVTRWPSSSYLYLGAYLDSAGEVTTFGDGTGHGLAVSRVDTTAASGPKPFVDTFDGVPGDTADFGLDQQLSARQPSPASAHYTQVSGAPGLPVTPVAGGVRVNSPDRPNALSFTAPTAVRLDKPATADLSGTYTVHAVLTPVVGSRTSRDWASLVVSGSEAGTGWVEGPDVALGLRIRADGTLQLFQHGTATWASEQSVPAADSYRVSLAVAAGAARQATLVVNGAAFTVPATADLPRDGYVYLGSRPSTTGQAGTVDDLRISMIGGLSYYGYFDIMDPDAPNNSADHSAEVASWTNLNGYLAQDPRKGYLDYCGPASCIVDAGYQVYDQAHGGPNPDAPAALAGLRAAIGSNIDKVAAVYVIDEPYYHGLDAQQVQTAVDQIRAVFPDKMIHLTMDAGSLFNPADTIPSGVDVVGFDDYCKGRATVRDELSQLERKLASPDQHLMLFPESITAGLWGCEHTTDAAMAAANAEYRAIAGTDPRVVYLQDFRWLGPDQPATYPLTVAEQQREGRAVVDATPHPPLSSVGVYRPGDRSFHEADRAAATIGSAQFGAAGDVPLVGHWTGLGTDTIGVYRPSSQTFLLSADNATATVTARFGNPGDVPLVGDWSGQGRDTIGVYRPGDQTFYLSNDNATVAYAIKMGNPGDTPLVGNWSGQGRDTIGVYRPSTQMFYLSNSNTSANPDHVVKFGNPGDVPLKGDWDGTGIDTVGVYRPGDRTFFGAARDSNVVVHSATYGDLDDLPLIGNWG</sequence>
<evidence type="ECO:0000313" key="3">
    <source>
        <dbReference type="EMBL" id="MFC5641746.1"/>
    </source>
</evidence>
<comment type="caution">
    <text evidence="3">The sequence shown here is derived from an EMBL/GenBank/DDBJ whole genome shotgun (WGS) entry which is preliminary data.</text>
</comment>
<feature type="chain" id="PRO_5045889187" description="LamG-like jellyroll fold domain-containing protein" evidence="2">
    <location>
        <begin position="35"/>
        <end position="991"/>
    </location>
</feature>
<protein>
    <recommendedName>
        <fullName evidence="5">LamG-like jellyroll fold domain-containing protein</fullName>
    </recommendedName>
</protein>
<evidence type="ECO:0008006" key="5">
    <source>
        <dbReference type="Google" id="ProtNLM"/>
    </source>
</evidence>
<dbReference type="Proteomes" id="UP001596066">
    <property type="component" value="Unassembled WGS sequence"/>
</dbReference>
<dbReference type="RefSeq" id="WP_346141638.1">
    <property type="nucleotide sequence ID" value="NZ_BAAAUA010000005.1"/>
</dbReference>
<proteinExistence type="predicted"/>
<feature type="region of interest" description="Disordered" evidence="1">
    <location>
        <begin position="35"/>
        <end position="64"/>
    </location>
</feature>
<keyword evidence="2" id="KW-0732">Signal</keyword>
<name>A0ABW0VCE6_9ACTN</name>
<keyword evidence="4" id="KW-1185">Reference proteome</keyword>
<feature type="signal peptide" evidence="2">
    <location>
        <begin position="1"/>
        <end position="34"/>
    </location>
</feature>